<name>A0A3D2SF55_9BACE</name>
<dbReference type="SUPFAM" id="SSF54001">
    <property type="entry name" value="Cysteine proteinases"/>
    <property type="match status" value="1"/>
</dbReference>
<evidence type="ECO:0000256" key="1">
    <source>
        <dbReference type="SAM" id="SignalP"/>
    </source>
</evidence>
<dbReference type="InterPro" id="IPR038765">
    <property type="entry name" value="Papain-like_cys_pep_sf"/>
</dbReference>
<reference evidence="2 3" key="1">
    <citation type="journal article" date="2018" name="Nat. Biotechnol.">
        <title>A standardized bacterial taxonomy based on genome phylogeny substantially revises the tree of life.</title>
        <authorList>
            <person name="Parks D.H."/>
            <person name="Chuvochina M."/>
            <person name="Waite D.W."/>
            <person name="Rinke C."/>
            <person name="Skarshewski A."/>
            <person name="Chaumeil P.A."/>
            <person name="Hugenholtz P."/>
        </authorList>
    </citation>
    <scope>NUCLEOTIDE SEQUENCE [LARGE SCALE GENOMIC DNA]</scope>
    <source>
        <strain evidence="2">UBA9667</strain>
    </source>
</reference>
<dbReference type="InterPro" id="IPR024453">
    <property type="entry name" value="Peptidase_C92"/>
</dbReference>
<evidence type="ECO:0000313" key="2">
    <source>
        <dbReference type="EMBL" id="HCK24893.1"/>
    </source>
</evidence>
<sequence length="208" mass="23022">MKTKGFPHIILLCALITATTACHKGDTTVKAVLPADSLLREGDVVFRRGTGLISRAVLAADEDGQFSHIGIVVRNGNHWMVVHAVPGEPEFKGDSDRVKMEPIASFFCSEKAKSGAVMRVKADSTVCCSAARRAEALYHKRVLFDHAYDLQDSTRMYCTELIEYVYRLEKVDISGGKLTAIHIPVFNGNFLLPGDVLQSKKLTMIYQY</sequence>
<dbReference type="Gene3D" id="3.90.1720.10">
    <property type="entry name" value="endopeptidase domain like (from Nostoc punctiforme)"/>
    <property type="match status" value="1"/>
</dbReference>
<accession>A0A3D2SF55</accession>
<feature type="chain" id="PRO_5017730108" description="Permuted papain-like amidase YaeF/Yiix C92 family enzyme" evidence="1">
    <location>
        <begin position="24"/>
        <end position="208"/>
    </location>
</feature>
<dbReference type="Proteomes" id="UP000263098">
    <property type="component" value="Unassembled WGS sequence"/>
</dbReference>
<dbReference type="AlphaFoldDB" id="A0A3D2SF55"/>
<keyword evidence="1" id="KW-0732">Signal</keyword>
<dbReference type="Pfam" id="PF05708">
    <property type="entry name" value="Peptidase_C92"/>
    <property type="match status" value="1"/>
</dbReference>
<dbReference type="EMBL" id="DPVG01000330">
    <property type="protein sequence ID" value="HCK24893.1"/>
    <property type="molecule type" value="Genomic_DNA"/>
</dbReference>
<dbReference type="PROSITE" id="PS51257">
    <property type="entry name" value="PROKAR_LIPOPROTEIN"/>
    <property type="match status" value="1"/>
</dbReference>
<proteinExistence type="predicted"/>
<feature type="signal peptide" evidence="1">
    <location>
        <begin position="1"/>
        <end position="23"/>
    </location>
</feature>
<comment type="caution">
    <text evidence="2">The sequence shown here is derived from an EMBL/GenBank/DDBJ whole genome shotgun (WGS) entry which is preliminary data.</text>
</comment>
<evidence type="ECO:0000313" key="3">
    <source>
        <dbReference type="Proteomes" id="UP000263098"/>
    </source>
</evidence>
<protein>
    <recommendedName>
        <fullName evidence="4">Permuted papain-like amidase YaeF/Yiix C92 family enzyme</fullName>
    </recommendedName>
</protein>
<gene>
    <name evidence="2" type="ORF">DHW31_08965</name>
</gene>
<evidence type="ECO:0008006" key="4">
    <source>
        <dbReference type="Google" id="ProtNLM"/>
    </source>
</evidence>
<organism evidence="2 3">
    <name type="scientific">Bacteroides graminisolvens</name>
    <dbReference type="NCBI Taxonomy" id="477666"/>
    <lineage>
        <taxon>Bacteria</taxon>
        <taxon>Pseudomonadati</taxon>
        <taxon>Bacteroidota</taxon>
        <taxon>Bacteroidia</taxon>
        <taxon>Bacteroidales</taxon>
        <taxon>Bacteroidaceae</taxon>
        <taxon>Bacteroides</taxon>
    </lineage>
</organism>